<proteinExistence type="predicted"/>
<dbReference type="InterPro" id="IPR025322">
    <property type="entry name" value="PADRE_dom"/>
</dbReference>
<dbReference type="Gene3D" id="3.30.420.10">
    <property type="entry name" value="Ribonuclease H-like superfamily/Ribonuclease H"/>
    <property type="match status" value="1"/>
</dbReference>
<dbReference type="PANTHER" id="PTHR47723">
    <property type="entry name" value="OS05G0353850 PROTEIN"/>
    <property type="match status" value="1"/>
</dbReference>
<keyword evidence="3" id="KW-1185">Reference proteome</keyword>
<dbReference type="InterPro" id="IPR044730">
    <property type="entry name" value="RNase_H-like_dom_plant"/>
</dbReference>
<gene>
    <name evidence="2" type="ORF">F3Y22_tig00110937pilonHSYRG00048</name>
</gene>
<dbReference type="SUPFAM" id="SSF53098">
    <property type="entry name" value="Ribonuclease H-like"/>
    <property type="match status" value="1"/>
</dbReference>
<name>A0A6A2ZCX4_HIBSY</name>
<dbReference type="InterPro" id="IPR012337">
    <property type="entry name" value="RNaseH-like_sf"/>
</dbReference>
<dbReference type="InterPro" id="IPR053151">
    <property type="entry name" value="RNase_H-like"/>
</dbReference>
<dbReference type="Pfam" id="PF14009">
    <property type="entry name" value="PADRE"/>
    <property type="match status" value="1"/>
</dbReference>
<dbReference type="EMBL" id="VEPZ02001171">
    <property type="protein sequence ID" value="KAE8689453.1"/>
    <property type="molecule type" value="Genomic_DNA"/>
</dbReference>
<accession>A0A6A2ZCX4</accession>
<comment type="caution">
    <text evidence="2">The sequence shown here is derived from an EMBL/GenBank/DDBJ whole genome shotgun (WGS) entry which is preliminary data.</text>
</comment>
<dbReference type="CDD" id="cd06222">
    <property type="entry name" value="RNase_H_like"/>
    <property type="match status" value="1"/>
</dbReference>
<sequence length="268" mass="30252">MKNTIRCCISCILPCGALDVIRIVHSSGRVEEISGTVKAREIMKAYPKHVLKKPSSASDDRMVPKIIIVPPEAELQRGKIYFLIPLPSTLEKNQSKSTKKKKEIISITAAAATFGVDSTVAAEAGAFSSNFNLIHFYPPNHPLGFKQQAAYCLMIGRCSVHQAELWAVFDGLELAWNLGFRSLKVETDNLEVARCLNSSPLMHESSITRRIRSLFSRQWKCEIKYTPREANKRADRMASMRRDGSMETRFFSNRPLLCKEFLRLTKLS</sequence>
<dbReference type="GO" id="GO:0004523">
    <property type="term" value="F:RNA-DNA hybrid ribonuclease activity"/>
    <property type="evidence" value="ECO:0007669"/>
    <property type="project" value="InterPro"/>
</dbReference>
<evidence type="ECO:0000313" key="3">
    <source>
        <dbReference type="Proteomes" id="UP000436088"/>
    </source>
</evidence>
<evidence type="ECO:0000313" key="2">
    <source>
        <dbReference type="EMBL" id="KAE8689453.1"/>
    </source>
</evidence>
<dbReference type="InterPro" id="IPR002156">
    <property type="entry name" value="RNaseH_domain"/>
</dbReference>
<feature type="domain" description="RNase H type-1" evidence="1">
    <location>
        <begin position="156"/>
        <end position="240"/>
    </location>
</feature>
<dbReference type="AlphaFoldDB" id="A0A6A2ZCX4"/>
<protein>
    <recommendedName>
        <fullName evidence="1">RNase H type-1 domain-containing protein</fullName>
    </recommendedName>
</protein>
<dbReference type="Proteomes" id="UP000436088">
    <property type="component" value="Unassembled WGS sequence"/>
</dbReference>
<dbReference type="InterPro" id="IPR036397">
    <property type="entry name" value="RNaseH_sf"/>
</dbReference>
<reference evidence="2" key="1">
    <citation type="submission" date="2019-09" db="EMBL/GenBank/DDBJ databases">
        <title>Draft genome information of white flower Hibiscus syriacus.</title>
        <authorList>
            <person name="Kim Y.-M."/>
        </authorList>
    </citation>
    <scope>NUCLEOTIDE SEQUENCE [LARGE SCALE GENOMIC DNA]</scope>
    <source>
        <strain evidence="2">YM2019G1</strain>
    </source>
</reference>
<dbReference type="GO" id="GO:0003676">
    <property type="term" value="F:nucleic acid binding"/>
    <property type="evidence" value="ECO:0007669"/>
    <property type="project" value="InterPro"/>
</dbReference>
<dbReference type="Pfam" id="PF13456">
    <property type="entry name" value="RVT_3"/>
    <property type="match status" value="1"/>
</dbReference>
<organism evidence="2 3">
    <name type="scientific">Hibiscus syriacus</name>
    <name type="common">Rose of Sharon</name>
    <dbReference type="NCBI Taxonomy" id="106335"/>
    <lineage>
        <taxon>Eukaryota</taxon>
        <taxon>Viridiplantae</taxon>
        <taxon>Streptophyta</taxon>
        <taxon>Embryophyta</taxon>
        <taxon>Tracheophyta</taxon>
        <taxon>Spermatophyta</taxon>
        <taxon>Magnoliopsida</taxon>
        <taxon>eudicotyledons</taxon>
        <taxon>Gunneridae</taxon>
        <taxon>Pentapetalae</taxon>
        <taxon>rosids</taxon>
        <taxon>malvids</taxon>
        <taxon>Malvales</taxon>
        <taxon>Malvaceae</taxon>
        <taxon>Malvoideae</taxon>
        <taxon>Hibiscus</taxon>
    </lineage>
</organism>
<evidence type="ECO:0000259" key="1">
    <source>
        <dbReference type="Pfam" id="PF13456"/>
    </source>
</evidence>
<dbReference type="PANTHER" id="PTHR47723:SF13">
    <property type="entry name" value="PUTATIVE-RELATED"/>
    <property type="match status" value="1"/>
</dbReference>